<keyword evidence="5 8" id="KW-0812">Transmembrane</keyword>
<evidence type="ECO:0000256" key="4">
    <source>
        <dbReference type="ARBA" id="ARBA00022679"/>
    </source>
</evidence>
<evidence type="ECO:0000256" key="1">
    <source>
        <dbReference type="ARBA" id="ARBA00004651"/>
    </source>
</evidence>
<dbReference type="PANTHER" id="PTHR33908:SF11">
    <property type="entry name" value="MEMBRANE PROTEIN"/>
    <property type="match status" value="1"/>
</dbReference>
<evidence type="ECO:0000256" key="2">
    <source>
        <dbReference type="ARBA" id="ARBA00022475"/>
    </source>
</evidence>
<feature type="transmembrane region" description="Helical" evidence="8">
    <location>
        <begin position="107"/>
        <end position="123"/>
    </location>
</feature>
<evidence type="ECO:0000256" key="7">
    <source>
        <dbReference type="ARBA" id="ARBA00023136"/>
    </source>
</evidence>
<organism evidence="9 10">
    <name type="scientific">Candidatus Gottesmanbacteria bacterium RBG_16_38_7b</name>
    <dbReference type="NCBI Taxonomy" id="1798372"/>
    <lineage>
        <taxon>Bacteria</taxon>
        <taxon>Candidatus Gottesmaniibacteriota</taxon>
    </lineage>
</organism>
<comment type="subcellular location">
    <subcellularLocation>
        <location evidence="1">Cell membrane</location>
        <topology evidence="1">Multi-pass membrane protein</topology>
    </subcellularLocation>
</comment>
<evidence type="ECO:0000256" key="8">
    <source>
        <dbReference type="SAM" id="Phobius"/>
    </source>
</evidence>
<feature type="transmembrane region" description="Helical" evidence="8">
    <location>
        <begin position="158"/>
        <end position="184"/>
    </location>
</feature>
<feature type="transmembrane region" description="Helical" evidence="8">
    <location>
        <begin position="324"/>
        <end position="346"/>
    </location>
</feature>
<keyword evidence="4" id="KW-0808">Transferase</keyword>
<dbReference type="InterPro" id="IPR050297">
    <property type="entry name" value="LipidA_mod_glycosyltrf_83"/>
</dbReference>
<feature type="transmembrane region" description="Helical" evidence="8">
    <location>
        <begin position="81"/>
        <end position="101"/>
    </location>
</feature>
<accession>A0A1F5YL32</accession>
<evidence type="ECO:0000256" key="6">
    <source>
        <dbReference type="ARBA" id="ARBA00022989"/>
    </source>
</evidence>
<evidence type="ECO:0000313" key="10">
    <source>
        <dbReference type="Proteomes" id="UP000177396"/>
    </source>
</evidence>
<proteinExistence type="predicted"/>
<keyword evidence="3" id="KW-0328">Glycosyltransferase</keyword>
<feature type="transmembrane region" description="Helical" evidence="8">
    <location>
        <begin position="261"/>
        <end position="279"/>
    </location>
</feature>
<protein>
    <recommendedName>
        <fullName evidence="11">Glycosyltransferase RgtA/B/C/D-like domain-containing protein</fullName>
    </recommendedName>
</protein>
<feature type="transmembrane region" description="Helical" evidence="8">
    <location>
        <begin position="196"/>
        <end position="216"/>
    </location>
</feature>
<name>A0A1F5YL32_9BACT</name>
<dbReference type="GO" id="GO:0005886">
    <property type="term" value="C:plasma membrane"/>
    <property type="evidence" value="ECO:0007669"/>
    <property type="project" value="UniProtKB-SubCell"/>
</dbReference>
<dbReference type="AlphaFoldDB" id="A0A1F5YL32"/>
<sequence length="503" mass="57865">MIKRLIVVLCFLSLILQIFFRYKLTLTRYFDVDEYAHLHWGYNILTGSIPYRDFFYIFPPYFLFPVAAIIAAFGRKAQTLIAVRGFIFLIQLAAYIALFLWARKLRGMLVALMALVIFIFLPLPSDKLLEIRPDLLATVLSIAGLLLFVKAYENKKAIIYFISGFLFSISLAIVPKTVFFLVPVTMVMFFRLNKSYLFFVLGVLLNFILVAFFFAASGKFLLALYLTTKLASDVTKVLASKFYMRPDIFFYPNDTFYGTPGISQTLIVNLIIYFVGIVWGIKNFVSSLSYTDDKKCVREFVFSATLMINLYAFVKIFPLKHLQYLIPVSPFVAFYFADLIVVIASIAKQSRPRLPRPLRGLAMTLIGLSSEIILVLIIGYLTYLSFIMFRYKSPWTNSAMIGKLNKLLTAIPQGEPVFDLTGETIFYPDGYYFCCLPYGQYQEALNFKFPDFKEDIERRGTKYVHIGRTDRLEVLPAVHARYIRENFKESEIAGILVKSEKKQ</sequence>
<keyword evidence="6 8" id="KW-1133">Transmembrane helix</keyword>
<keyword evidence="7 8" id="KW-0472">Membrane</keyword>
<reference evidence="9 10" key="1">
    <citation type="journal article" date="2016" name="Nat. Commun.">
        <title>Thousands of microbial genomes shed light on interconnected biogeochemical processes in an aquifer system.</title>
        <authorList>
            <person name="Anantharaman K."/>
            <person name="Brown C.T."/>
            <person name="Hug L.A."/>
            <person name="Sharon I."/>
            <person name="Castelle C.J."/>
            <person name="Probst A.J."/>
            <person name="Thomas B.C."/>
            <person name="Singh A."/>
            <person name="Wilkins M.J."/>
            <person name="Karaoz U."/>
            <person name="Brodie E.L."/>
            <person name="Williams K.H."/>
            <person name="Hubbard S.S."/>
            <person name="Banfield J.F."/>
        </authorList>
    </citation>
    <scope>NUCLEOTIDE SEQUENCE [LARGE SCALE GENOMIC DNA]</scope>
</reference>
<dbReference type="GO" id="GO:0016763">
    <property type="term" value="F:pentosyltransferase activity"/>
    <property type="evidence" value="ECO:0007669"/>
    <property type="project" value="TreeGrafter"/>
</dbReference>
<dbReference type="EMBL" id="MFJB01000019">
    <property type="protein sequence ID" value="OGG00677.1"/>
    <property type="molecule type" value="Genomic_DNA"/>
</dbReference>
<feature type="transmembrane region" description="Helical" evidence="8">
    <location>
        <begin position="135"/>
        <end position="152"/>
    </location>
</feature>
<feature type="transmembrane region" description="Helical" evidence="8">
    <location>
        <begin position="300"/>
        <end position="318"/>
    </location>
</feature>
<comment type="caution">
    <text evidence="9">The sequence shown here is derived from an EMBL/GenBank/DDBJ whole genome shotgun (WGS) entry which is preliminary data.</text>
</comment>
<dbReference type="PANTHER" id="PTHR33908">
    <property type="entry name" value="MANNOSYLTRANSFERASE YKCB-RELATED"/>
    <property type="match status" value="1"/>
</dbReference>
<evidence type="ECO:0000256" key="5">
    <source>
        <dbReference type="ARBA" id="ARBA00022692"/>
    </source>
</evidence>
<evidence type="ECO:0000256" key="3">
    <source>
        <dbReference type="ARBA" id="ARBA00022676"/>
    </source>
</evidence>
<evidence type="ECO:0000313" key="9">
    <source>
        <dbReference type="EMBL" id="OGG00677.1"/>
    </source>
</evidence>
<gene>
    <name evidence="9" type="ORF">A2153_05880</name>
</gene>
<feature type="transmembrane region" description="Helical" evidence="8">
    <location>
        <begin position="358"/>
        <end position="383"/>
    </location>
</feature>
<evidence type="ECO:0008006" key="11">
    <source>
        <dbReference type="Google" id="ProtNLM"/>
    </source>
</evidence>
<keyword evidence="2" id="KW-1003">Cell membrane</keyword>
<dbReference type="GO" id="GO:0009103">
    <property type="term" value="P:lipopolysaccharide biosynthetic process"/>
    <property type="evidence" value="ECO:0007669"/>
    <property type="project" value="UniProtKB-ARBA"/>
</dbReference>
<dbReference type="Proteomes" id="UP000177396">
    <property type="component" value="Unassembled WGS sequence"/>
</dbReference>
<feature type="transmembrane region" description="Helical" evidence="8">
    <location>
        <begin position="54"/>
        <end position="74"/>
    </location>
</feature>